<feature type="domain" description="BPL/LPL catalytic" evidence="5">
    <location>
        <begin position="1"/>
        <end position="183"/>
    </location>
</feature>
<dbReference type="SUPFAM" id="SSF55681">
    <property type="entry name" value="Class II aaRS and biotin synthetases"/>
    <property type="match status" value="1"/>
</dbReference>
<evidence type="ECO:0000256" key="3">
    <source>
        <dbReference type="ARBA" id="ARBA00024227"/>
    </source>
</evidence>
<dbReference type="OrthoDB" id="9807064at2"/>
<evidence type="ECO:0000256" key="4">
    <source>
        <dbReference type="ARBA" id="ARBA00047846"/>
    </source>
</evidence>
<dbReference type="Pfam" id="PF03099">
    <property type="entry name" value="BPL_LplA_LipB"/>
    <property type="match status" value="1"/>
</dbReference>
<keyword evidence="1 6" id="KW-0436">Ligase</keyword>
<dbReference type="PANTHER" id="PTHR12835">
    <property type="entry name" value="BIOTIN PROTEIN LIGASE"/>
    <property type="match status" value="1"/>
</dbReference>
<dbReference type="NCBIfam" id="TIGR00121">
    <property type="entry name" value="birA_ligase"/>
    <property type="match status" value="1"/>
</dbReference>
<evidence type="ECO:0000256" key="2">
    <source>
        <dbReference type="ARBA" id="ARBA00023267"/>
    </source>
</evidence>
<keyword evidence="7" id="KW-1185">Reference proteome</keyword>
<evidence type="ECO:0000313" key="7">
    <source>
        <dbReference type="Proteomes" id="UP000032680"/>
    </source>
</evidence>
<accession>A0A0D6P6E6</accession>
<dbReference type="Gene3D" id="3.30.930.10">
    <property type="entry name" value="Bira Bifunctional Protein, Domain 2"/>
    <property type="match status" value="1"/>
</dbReference>
<gene>
    <name evidence="6" type="ORF">Asru_0286_04</name>
</gene>
<keyword evidence="2" id="KW-0092">Biotin</keyword>
<dbReference type="CDD" id="cd16442">
    <property type="entry name" value="BPL"/>
    <property type="match status" value="1"/>
</dbReference>
<dbReference type="InterPro" id="IPR045864">
    <property type="entry name" value="aa-tRNA-synth_II/BPL/LPL"/>
</dbReference>
<reference evidence="6 7" key="1">
    <citation type="submission" date="2012-11" db="EMBL/GenBank/DDBJ databases">
        <title>Whole genome sequence of Acidisphaera rubrifaciens HS-AP3.</title>
        <authorList>
            <person name="Azuma Y."/>
            <person name="Higashiura N."/>
            <person name="Hirakawa H."/>
            <person name="Matsushita K."/>
        </authorList>
    </citation>
    <scope>NUCLEOTIDE SEQUENCE [LARGE SCALE GENOMIC DNA]</scope>
    <source>
        <strain evidence="6 7">HS-AP3</strain>
    </source>
</reference>
<dbReference type="InterPro" id="IPR004408">
    <property type="entry name" value="Biotin_CoA_COase_ligase"/>
</dbReference>
<sequence>MTAAGGWTLEVHEVVTSTSDVLAARAAAGAPDGLAILARRQTQGRGRAGRAWASPDGNLALSVLLRPMEPASRAGEWPLLTGVALADVIQSLLPDPAALSLKWPNDVLVDGAKLAGVLIETTLDAAGMVATMVVGVGVNLAAAPRLPDRATACLGDHVAVPPAPEAFASLLLDALWRRRAERARDGFAPIRAAWLAAAHPIGTGLTVAGTYGHFAGLADDGALLLETANCLRRIASGDVWLTDPDPR</sequence>
<name>A0A0D6P6E6_9PROT</name>
<evidence type="ECO:0000313" key="6">
    <source>
        <dbReference type="EMBL" id="GAN77335.1"/>
    </source>
</evidence>
<dbReference type="EC" id="6.3.4.15" evidence="3"/>
<dbReference type="PROSITE" id="PS51733">
    <property type="entry name" value="BPL_LPL_CATALYTIC"/>
    <property type="match status" value="1"/>
</dbReference>
<dbReference type="Pfam" id="PF02237">
    <property type="entry name" value="BPL_C"/>
    <property type="match status" value="1"/>
</dbReference>
<comment type="catalytic activity">
    <reaction evidence="4">
        <text>biotin + L-lysyl-[protein] + ATP = N(6)-biotinyl-L-lysyl-[protein] + AMP + diphosphate + H(+)</text>
        <dbReference type="Rhea" id="RHEA:11756"/>
        <dbReference type="Rhea" id="RHEA-COMP:9752"/>
        <dbReference type="Rhea" id="RHEA-COMP:10505"/>
        <dbReference type="ChEBI" id="CHEBI:15378"/>
        <dbReference type="ChEBI" id="CHEBI:29969"/>
        <dbReference type="ChEBI" id="CHEBI:30616"/>
        <dbReference type="ChEBI" id="CHEBI:33019"/>
        <dbReference type="ChEBI" id="CHEBI:57586"/>
        <dbReference type="ChEBI" id="CHEBI:83144"/>
        <dbReference type="ChEBI" id="CHEBI:456215"/>
        <dbReference type="EC" id="6.3.4.15"/>
    </reaction>
</comment>
<evidence type="ECO:0000256" key="1">
    <source>
        <dbReference type="ARBA" id="ARBA00022598"/>
    </source>
</evidence>
<dbReference type="InterPro" id="IPR004143">
    <property type="entry name" value="BPL_LPL_catalytic"/>
</dbReference>
<dbReference type="InterPro" id="IPR003142">
    <property type="entry name" value="BPL_C"/>
</dbReference>
<dbReference type="RefSeq" id="WP_048861368.1">
    <property type="nucleotide sequence ID" value="NZ_BANB01000286.1"/>
</dbReference>
<dbReference type="GO" id="GO:0005737">
    <property type="term" value="C:cytoplasm"/>
    <property type="evidence" value="ECO:0007669"/>
    <property type="project" value="TreeGrafter"/>
</dbReference>
<dbReference type="GO" id="GO:0004077">
    <property type="term" value="F:biotin--[biotin carboxyl-carrier protein] ligase activity"/>
    <property type="evidence" value="ECO:0007669"/>
    <property type="project" value="UniProtKB-EC"/>
</dbReference>
<proteinExistence type="predicted"/>
<protein>
    <recommendedName>
        <fullName evidence="3">biotin--[biotin carboxyl-carrier protein] ligase</fullName>
        <ecNumber evidence="3">6.3.4.15</ecNumber>
    </recommendedName>
</protein>
<dbReference type="AlphaFoldDB" id="A0A0D6P6E6"/>
<dbReference type="EMBL" id="BANB01000286">
    <property type="protein sequence ID" value="GAN77335.1"/>
    <property type="molecule type" value="Genomic_DNA"/>
</dbReference>
<dbReference type="Proteomes" id="UP000032680">
    <property type="component" value="Unassembled WGS sequence"/>
</dbReference>
<dbReference type="PANTHER" id="PTHR12835:SF5">
    <property type="entry name" value="BIOTIN--PROTEIN LIGASE"/>
    <property type="match status" value="1"/>
</dbReference>
<organism evidence="6 7">
    <name type="scientific">Acidisphaera rubrifaciens HS-AP3</name>
    <dbReference type="NCBI Taxonomy" id="1231350"/>
    <lineage>
        <taxon>Bacteria</taxon>
        <taxon>Pseudomonadati</taxon>
        <taxon>Pseudomonadota</taxon>
        <taxon>Alphaproteobacteria</taxon>
        <taxon>Acetobacterales</taxon>
        <taxon>Acetobacteraceae</taxon>
        <taxon>Acidisphaera</taxon>
    </lineage>
</organism>
<comment type="caution">
    <text evidence="6">The sequence shown here is derived from an EMBL/GenBank/DDBJ whole genome shotgun (WGS) entry which is preliminary data.</text>
</comment>
<evidence type="ECO:0000259" key="5">
    <source>
        <dbReference type="PROSITE" id="PS51733"/>
    </source>
</evidence>